<evidence type="ECO:0000256" key="1">
    <source>
        <dbReference type="SAM" id="Phobius"/>
    </source>
</evidence>
<reference evidence="2 3" key="1">
    <citation type="submission" date="2018-11" db="EMBL/GenBank/DDBJ databases">
        <title>Novel bacteria species description.</title>
        <authorList>
            <person name="Han J.-H."/>
        </authorList>
    </citation>
    <scope>NUCLEOTIDE SEQUENCE [LARGE SCALE GENOMIC DNA]</scope>
    <source>
        <strain evidence="2 3">KCTC23259</strain>
    </source>
</reference>
<evidence type="ECO:0000313" key="3">
    <source>
        <dbReference type="Proteomes" id="UP001204144"/>
    </source>
</evidence>
<accession>A0AAE3H916</accession>
<organism evidence="2 3">
    <name type="scientific">Lacihabitans soyangensis</name>
    <dbReference type="NCBI Taxonomy" id="869394"/>
    <lineage>
        <taxon>Bacteria</taxon>
        <taxon>Pseudomonadati</taxon>
        <taxon>Bacteroidota</taxon>
        <taxon>Cytophagia</taxon>
        <taxon>Cytophagales</taxon>
        <taxon>Leadbetterellaceae</taxon>
        <taxon>Lacihabitans</taxon>
    </lineage>
</organism>
<evidence type="ECO:0008006" key="4">
    <source>
        <dbReference type="Google" id="ProtNLM"/>
    </source>
</evidence>
<keyword evidence="1" id="KW-0472">Membrane</keyword>
<feature type="transmembrane region" description="Helical" evidence="1">
    <location>
        <begin position="28"/>
        <end position="46"/>
    </location>
</feature>
<keyword evidence="1" id="KW-0812">Transmembrane</keyword>
<comment type="caution">
    <text evidence="2">The sequence shown here is derived from an EMBL/GenBank/DDBJ whole genome shotgun (WGS) entry which is preliminary data.</text>
</comment>
<keyword evidence="1" id="KW-1133">Transmembrane helix</keyword>
<dbReference type="InterPro" id="IPR038636">
    <property type="entry name" value="Wzi_sf"/>
</dbReference>
<gene>
    <name evidence="2" type="ORF">EGI31_22140</name>
</gene>
<proteinExistence type="predicted"/>
<sequence>MYTHWLICCHSFGYKQYNFLIKQKKFKIIGIAVFWKVLLLIILLNAELSAQKIGLNVEFESGYSLSSHSEVPFWQRANHYGARQKTGNKGFISQTSTLRGYHKNKDFKYEVKTSTLFTIERNSKFLLTELNLKLNYKDLCLSLGRSREHYGLTDSTTSSGSMTNSHNALPIPQIKIGLSQYKKLLLKILFIKGHFSHGWFGNQKWASHYYLHQKNISLRLGKDNARFNMYGEIMHNTQWGGKPKYSMAEGETRYINGRFPSGWYTYKNVVFPLLNPKKDSTINISAFDYENRFGNHIGQISFGGSLDMAFSRFVVYKELLFETGQTFSSLTNIDDGLYGLSYVSKLTKPYTKRLSVEYFQTTNQGMYRPGLLKLFRIKGKHYGRNRNNYYNHNQYLDGWSYNGSNIGSPFIIPRTELNLLNDTAYSSYMFLYNRVKALYLGAENNFWNMTFLTKISVSSNFGQRDGSFPDRKQFAGNISCTKEFVKSKSSVILNVGLDRGDLLPQNLGVQLAWKKLW</sequence>
<evidence type="ECO:0000313" key="2">
    <source>
        <dbReference type="EMBL" id="MCP9765645.1"/>
    </source>
</evidence>
<name>A0AAE3H916_9BACT</name>
<dbReference type="AlphaFoldDB" id="A0AAE3H916"/>
<dbReference type="Gene3D" id="2.40.160.130">
    <property type="entry name" value="Capsule assembly protein Wzi"/>
    <property type="match status" value="1"/>
</dbReference>
<dbReference type="Proteomes" id="UP001204144">
    <property type="component" value="Unassembled WGS sequence"/>
</dbReference>
<keyword evidence="3" id="KW-1185">Reference proteome</keyword>
<protein>
    <recommendedName>
        <fullName evidence="4">Capsule assembly Wzi family protein</fullName>
    </recommendedName>
</protein>
<dbReference type="EMBL" id="RJUF01000186">
    <property type="protein sequence ID" value="MCP9765645.1"/>
    <property type="molecule type" value="Genomic_DNA"/>
</dbReference>